<dbReference type="Gene3D" id="1.10.287.130">
    <property type="match status" value="1"/>
</dbReference>
<dbReference type="SUPFAM" id="SSF47384">
    <property type="entry name" value="Homodimeric domain of signal transducing histidine kinase"/>
    <property type="match status" value="1"/>
</dbReference>
<evidence type="ECO:0000256" key="4">
    <source>
        <dbReference type="ARBA" id="ARBA00022553"/>
    </source>
</evidence>
<dbReference type="OrthoDB" id="9792991at2"/>
<keyword evidence="10 13" id="KW-1133">Transmembrane helix</keyword>
<evidence type="ECO:0000256" key="1">
    <source>
        <dbReference type="ARBA" id="ARBA00000085"/>
    </source>
</evidence>
<feature type="transmembrane region" description="Helical" evidence="13">
    <location>
        <begin position="94"/>
        <end position="118"/>
    </location>
</feature>
<dbReference type="SUPFAM" id="SSF55874">
    <property type="entry name" value="ATPase domain of HSP90 chaperone/DNA topoisomerase II/histidine kinase"/>
    <property type="match status" value="1"/>
</dbReference>
<gene>
    <name evidence="15" type="ORF">D5281_09480</name>
</gene>
<keyword evidence="9" id="KW-0067">ATP-binding</keyword>
<evidence type="ECO:0000256" key="10">
    <source>
        <dbReference type="ARBA" id="ARBA00022989"/>
    </source>
</evidence>
<evidence type="ECO:0000256" key="8">
    <source>
        <dbReference type="ARBA" id="ARBA00022777"/>
    </source>
</evidence>
<dbReference type="Pfam" id="PF00512">
    <property type="entry name" value="HisKA"/>
    <property type="match status" value="1"/>
</dbReference>
<dbReference type="SMART" id="SM00388">
    <property type="entry name" value="HisKA"/>
    <property type="match status" value="1"/>
</dbReference>
<evidence type="ECO:0000256" key="13">
    <source>
        <dbReference type="SAM" id="Phobius"/>
    </source>
</evidence>
<evidence type="ECO:0000256" key="2">
    <source>
        <dbReference type="ARBA" id="ARBA00004370"/>
    </source>
</evidence>
<evidence type="ECO:0000256" key="9">
    <source>
        <dbReference type="ARBA" id="ARBA00022840"/>
    </source>
</evidence>
<keyword evidence="11" id="KW-0902">Two-component regulatory system</keyword>
<dbReference type="InterPro" id="IPR003594">
    <property type="entry name" value="HATPase_dom"/>
</dbReference>
<evidence type="ECO:0000313" key="15">
    <source>
        <dbReference type="EMBL" id="NBJ92824.1"/>
    </source>
</evidence>
<dbReference type="InterPro" id="IPR005467">
    <property type="entry name" value="His_kinase_dom"/>
</dbReference>
<dbReference type="GO" id="GO:0005886">
    <property type="term" value="C:plasma membrane"/>
    <property type="evidence" value="ECO:0007669"/>
    <property type="project" value="TreeGrafter"/>
</dbReference>
<dbReference type="Proteomes" id="UP001154420">
    <property type="component" value="Unassembled WGS sequence"/>
</dbReference>
<feature type="domain" description="Histidine kinase" evidence="14">
    <location>
        <begin position="185"/>
        <end position="400"/>
    </location>
</feature>
<evidence type="ECO:0000256" key="3">
    <source>
        <dbReference type="ARBA" id="ARBA00012438"/>
    </source>
</evidence>
<dbReference type="CDD" id="cd00082">
    <property type="entry name" value="HisKA"/>
    <property type="match status" value="1"/>
</dbReference>
<comment type="catalytic activity">
    <reaction evidence="1">
        <text>ATP + protein L-histidine = ADP + protein N-phospho-L-histidine.</text>
        <dbReference type="EC" id="2.7.13.3"/>
    </reaction>
</comment>
<keyword evidence="8 15" id="KW-0418">Kinase</keyword>
<evidence type="ECO:0000256" key="11">
    <source>
        <dbReference type="ARBA" id="ARBA00023012"/>
    </source>
</evidence>
<dbReference type="PANTHER" id="PTHR45453:SF1">
    <property type="entry name" value="PHOSPHATE REGULON SENSOR PROTEIN PHOR"/>
    <property type="match status" value="1"/>
</dbReference>
<dbReference type="SMART" id="SM00387">
    <property type="entry name" value="HATPase_c"/>
    <property type="match status" value="1"/>
</dbReference>
<evidence type="ECO:0000313" key="16">
    <source>
        <dbReference type="Proteomes" id="UP001154420"/>
    </source>
</evidence>
<evidence type="ECO:0000259" key="14">
    <source>
        <dbReference type="PROSITE" id="PS50109"/>
    </source>
</evidence>
<reference evidence="15" key="1">
    <citation type="submission" date="2018-09" db="EMBL/GenBank/DDBJ databases">
        <title>Murine metabolic-syndrome-specific gut microbial biobank.</title>
        <authorList>
            <person name="Liu C."/>
        </authorList>
    </citation>
    <scope>NUCLEOTIDE SEQUENCE</scope>
    <source>
        <strain evidence="15">D42-62</strain>
    </source>
</reference>
<comment type="subcellular location">
    <subcellularLocation>
        <location evidence="2">Membrane</location>
    </subcellularLocation>
</comment>
<dbReference type="PROSITE" id="PS50109">
    <property type="entry name" value="HIS_KIN"/>
    <property type="match status" value="1"/>
</dbReference>
<dbReference type="Pfam" id="PF02518">
    <property type="entry name" value="HATPase_c"/>
    <property type="match status" value="1"/>
</dbReference>
<comment type="caution">
    <text evidence="15">The sequence shown here is derived from an EMBL/GenBank/DDBJ whole genome shotgun (WGS) entry which is preliminary data.</text>
</comment>
<dbReference type="GO" id="GO:0004721">
    <property type="term" value="F:phosphoprotein phosphatase activity"/>
    <property type="evidence" value="ECO:0007669"/>
    <property type="project" value="TreeGrafter"/>
</dbReference>
<evidence type="ECO:0000256" key="5">
    <source>
        <dbReference type="ARBA" id="ARBA00022679"/>
    </source>
</evidence>
<keyword evidence="7" id="KW-0547">Nucleotide-binding</keyword>
<keyword evidence="12 13" id="KW-0472">Membrane</keyword>
<dbReference type="AlphaFoldDB" id="A0A9X5BEZ9"/>
<evidence type="ECO:0000256" key="7">
    <source>
        <dbReference type="ARBA" id="ARBA00022741"/>
    </source>
</evidence>
<keyword evidence="16" id="KW-1185">Reference proteome</keyword>
<dbReference type="EC" id="2.7.13.3" evidence="3"/>
<dbReference type="FunFam" id="3.30.565.10:FF:000013">
    <property type="entry name" value="Two-component sensor histidine kinase"/>
    <property type="match status" value="1"/>
</dbReference>
<keyword evidence="4" id="KW-0597">Phosphoprotein</keyword>
<dbReference type="GO" id="GO:0016036">
    <property type="term" value="P:cellular response to phosphate starvation"/>
    <property type="evidence" value="ECO:0007669"/>
    <property type="project" value="TreeGrafter"/>
</dbReference>
<dbReference type="GO" id="GO:0005524">
    <property type="term" value="F:ATP binding"/>
    <property type="evidence" value="ECO:0007669"/>
    <property type="project" value="UniProtKB-KW"/>
</dbReference>
<protein>
    <recommendedName>
        <fullName evidence="3">histidine kinase</fullName>
        <ecNumber evidence="3">2.7.13.3</ecNumber>
    </recommendedName>
</protein>
<dbReference type="PRINTS" id="PR00344">
    <property type="entry name" value="BCTRLSENSOR"/>
</dbReference>
<dbReference type="EMBL" id="QZDT01000013">
    <property type="protein sequence ID" value="NBJ92824.1"/>
    <property type="molecule type" value="Genomic_DNA"/>
</dbReference>
<dbReference type="InterPro" id="IPR004358">
    <property type="entry name" value="Sig_transdc_His_kin-like_C"/>
</dbReference>
<dbReference type="InterPro" id="IPR036097">
    <property type="entry name" value="HisK_dim/P_sf"/>
</dbReference>
<proteinExistence type="predicted"/>
<name>A0A9X5BEZ9_9FIRM</name>
<evidence type="ECO:0000256" key="6">
    <source>
        <dbReference type="ARBA" id="ARBA00022692"/>
    </source>
</evidence>
<dbReference type="Gene3D" id="3.30.565.10">
    <property type="entry name" value="Histidine kinase-like ATPase, C-terminal domain"/>
    <property type="match status" value="1"/>
</dbReference>
<dbReference type="GO" id="GO:0000155">
    <property type="term" value="F:phosphorelay sensor kinase activity"/>
    <property type="evidence" value="ECO:0007669"/>
    <property type="project" value="InterPro"/>
</dbReference>
<dbReference type="InterPro" id="IPR003661">
    <property type="entry name" value="HisK_dim/P_dom"/>
</dbReference>
<accession>A0A9X5BEZ9</accession>
<evidence type="ECO:0000256" key="12">
    <source>
        <dbReference type="ARBA" id="ARBA00023136"/>
    </source>
</evidence>
<organism evidence="15 16">
    <name type="scientific">Parablautia muri</name>
    <dbReference type="NCBI Taxonomy" id="2320879"/>
    <lineage>
        <taxon>Bacteria</taxon>
        <taxon>Bacillati</taxon>
        <taxon>Bacillota</taxon>
        <taxon>Clostridia</taxon>
        <taxon>Lachnospirales</taxon>
        <taxon>Lachnospiraceae</taxon>
        <taxon>Parablautia</taxon>
    </lineage>
</organism>
<dbReference type="InterPro" id="IPR036890">
    <property type="entry name" value="HATPase_C_sf"/>
</dbReference>
<keyword evidence="6 13" id="KW-0812">Transmembrane</keyword>
<sequence length="400" mass="46183">MIPLRTRNILKLSGGVDTRLKVKDKTKSIIYLVIFLSLALGIGYGIYYLADVVFNGSFLDWIAEHYFYIEDQFDYAANMIRHYYHPNWHKIKELILTLFFIQLVVFVVSVYLISHFYAKSQVKKSISKTSRMLLTYMHHDIDSNDVFPPSYMEVASQIVQIKSTMQRHEQAMRDETARRNDLITYLAHDLKTPLTSVISYLDLLEEAFDMPETQKKKYIHITLEKALRLEKLINEFFEITRYNLQQIVLEKETIDLSFMLMQLTDEFYPLLTNHGNTIELQAEEGLTVYGDSMKLARVFNNILKNAISYSYPNSPIKVFAGKREKDIFICFINQGKTIPAEKLNAIFEKFFRMDEARSTNTGGAGLGLAIAKEIVTLHGGTINASSENEMTTFSVTLPLY</sequence>
<dbReference type="PANTHER" id="PTHR45453">
    <property type="entry name" value="PHOSPHATE REGULON SENSOR PROTEIN PHOR"/>
    <property type="match status" value="1"/>
</dbReference>
<keyword evidence="5" id="KW-0808">Transferase</keyword>
<feature type="transmembrane region" description="Helical" evidence="13">
    <location>
        <begin position="29"/>
        <end position="50"/>
    </location>
</feature>
<dbReference type="InterPro" id="IPR050351">
    <property type="entry name" value="BphY/WalK/GraS-like"/>
</dbReference>